<dbReference type="InterPro" id="IPR029063">
    <property type="entry name" value="SAM-dependent_MTases_sf"/>
</dbReference>
<sequence length="177" mass="19853">MGEDFGYFDPTENLRPKQTTILEVGPRQLPSVDFFRQFPSAKVVFVSLEPAEFDYQTRVPGSNYVQANALDFLTSNDPAIPSDGFDFILVCNTLGPSGEELIARNLSKFVPLAYSRLKPGGELIFEETYGHVKPKEGGYITRIIDRLGFNAQFLTNPKYTLRKGNWGEGCFQIVVTK</sequence>
<comment type="caution">
    <text evidence="1">The sequence shown here is derived from an EMBL/GenBank/DDBJ whole genome shotgun (WGS) entry which is preliminary data.</text>
</comment>
<dbReference type="SUPFAM" id="SSF53335">
    <property type="entry name" value="S-adenosyl-L-methionine-dependent methyltransferases"/>
    <property type="match status" value="1"/>
</dbReference>
<dbReference type="AlphaFoldDB" id="A0A0G1EQF0"/>
<protein>
    <recommendedName>
        <fullName evidence="3">Methyltransferase type 11 domain-containing protein</fullName>
    </recommendedName>
</protein>
<evidence type="ECO:0000313" key="2">
    <source>
        <dbReference type="Proteomes" id="UP000034050"/>
    </source>
</evidence>
<evidence type="ECO:0008006" key="3">
    <source>
        <dbReference type="Google" id="ProtNLM"/>
    </source>
</evidence>
<gene>
    <name evidence="1" type="ORF">UV61_C0019G0025</name>
</gene>
<accession>A0A0G1EQF0</accession>
<proteinExistence type="predicted"/>
<dbReference type="Gene3D" id="3.40.50.150">
    <property type="entry name" value="Vaccinia Virus protein VP39"/>
    <property type="match status" value="1"/>
</dbReference>
<name>A0A0G1EQF0_9BACT</name>
<dbReference type="EMBL" id="LCFD01000019">
    <property type="protein sequence ID" value="KKS85261.1"/>
    <property type="molecule type" value="Genomic_DNA"/>
</dbReference>
<reference evidence="1 2" key="1">
    <citation type="journal article" date="2015" name="Nature">
        <title>rRNA introns, odd ribosomes, and small enigmatic genomes across a large radiation of phyla.</title>
        <authorList>
            <person name="Brown C.T."/>
            <person name="Hug L.A."/>
            <person name="Thomas B.C."/>
            <person name="Sharon I."/>
            <person name="Castelle C.J."/>
            <person name="Singh A."/>
            <person name="Wilkins M.J."/>
            <person name="Williams K.H."/>
            <person name="Banfield J.F."/>
        </authorList>
    </citation>
    <scope>NUCLEOTIDE SEQUENCE [LARGE SCALE GENOMIC DNA]</scope>
</reference>
<evidence type="ECO:0000313" key="1">
    <source>
        <dbReference type="EMBL" id="KKS85261.1"/>
    </source>
</evidence>
<dbReference type="Proteomes" id="UP000034050">
    <property type="component" value="Unassembled WGS sequence"/>
</dbReference>
<organism evidence="1 2">
    <name type="scientific">Candidatus Gottesmanbacteria bacterium GW2011_GWB1_43_11</name>
    <dbReference type="NCBI Taxonomy" id="1618446"/>
    <lineage>
        <taxon>Bacteria</taxon>
        <taxon>Candidatus Gottesmaniibacteriota</taxon>
    </lineage>
</organism>